<dbReference type="InterPro" id="IPR001375">
    <property type="entry name" value="Peptidase_S9_cat"/>
</dbReference>
<dbReference type="EMBL" id="JACIFE010000009">
    <property type="protein sequence ID" value="MBB4076710.1"/>
    <property type="molecule type" value="Genomic_DNA"/>
</dbReference>
<feature type="domain" description="Peptidase S9A N-terminal" evidence="6">
    <location>
        <begin position="9"/>
        <end position="416"/>
    </location>
</feature>
<evidence type="ECO:0000259" key="6">
    <source>
        <dbReference type="Pfam" id="PF02897"/>
    </source>
</evidence>
<dbReference type="Gene3D" id="3.40.50.1820">
    <property type="entry name" value="alpha/beta hydrolase"/>
    <property type="match status" value="1"/>
</dbReference>
<evidence type="ECO:0000256" key="4">
    <source>
        <dbReference type="ARBA" id="ARBA00022825"/>
    </source>
</evidence>
<dbReference type="PANTHER" id="PTHR11757">
    <property type="entry name" value="PROTEASE FAMILY S9A OLIGOPEPTIDASE"/>
    <property type="match status" value="1"/>
</dbReference>
<gene>
    <name evidence="7" type="ORF">GGR08_001016</name>
</gene>
<evidence type="ECO:0000256" key="3">
    <source>
        <dbReference type="ARBA" id="ARBA00022801"/>
    </source>
</evidence>
<evidence type="ECO:0000256" key="1">
    <source>
        <dbReference type="ARBA" id="ARBA00005228"/>
    </source>
</evidence>
<dbReference type="InterPro" id="IPR002470">
    <property type="entry name" value="Peptidase_S9A"/>
</dbReference>
<dbReference type="RefSeq" id="WP_183194235.1">
    <property type="nucleotide sequence ID" value="NZ_JACIFE010000009.1"/>
</dbReference>
<dbReference type="InterPro" id="IPR029058">
    <property type="entry name" value="AB_hydrolase_fold"/>
</dbReference>
<sequence length="699" mass="79979">MTRPFIIPPKASRITHKEIYHGIFRDDPYHWLRASNWQDVLKNPNCLDSKIRYHLEKENAYQAAQMADTKPLQDLLFTEMKNRIQENDSSVPIKNGPFAYGFSYVTGGQQPHYFRTLRNGEEKHVYLNGDLLAEGKEYFNFGSVQESPDHKYVVWTYDDKGSEFYTAKIRNLETLSDCMDTVTDTSGQIVWDAQAEGFFYTKMDENHRPSELYYHRLNTDQSQDKLIFRENDPGFFLDVRGSKLHDVIYIDIHDHETSEIWLIPAEVPLSVPQCVRKRQKGVKYSLTEGGDIFYILTNLDNAKDFKVMVAPSAAPQSENWSELVPHQLGRLILFHDAYQDFLIWLERFEGLPQIKIMERTTKKIRSISFPEEAYSLELQGAAEYDSPTIRFSYSSMTTPDQVFDYEIKSRKQILLKTQIIPSGHNKDEYITRRIMVSTDDGEKIPISLLYHKTTSLNGSAPCLLYGYGAYGISIPASFNSNVLSLVNRGFIYAIAHIRGGKEKGVEWYEKGKHLFKYNTFTDFIACGRYLVNNKFTAHDRLVAYGGSAGGMLMGTIANIAPQDFAGIVANVPFVDVLTTMLDASLPLTPPEWSEWGNPLESQEDYNLIASYSPYDNIRAQKYPPMLVIAGLTDPRVTYWEPAKWVAKLREFKTDDNAILLRINMDSGHAGAAGRFSKLKEAAYIYAYILKIIRKTAVNL</sequence>
<dbReference type="PANTHER" id="PTHR11757:SF19">
    <property type="entry name" value="PROLYL ENDOPEPTIDASE-LIKE"/>
    <property type="match status" value="1"/>
</dbReference>
<comment type="caution">
    <text evidence="7">The sequence shown here is derived from an EMBL/GenBank/DDBJ whole genome shotgun (WGS) entry which is preliminary data.</text>
</comment>
<evidence type="ECO:0000259" key="5">
    <source>
        <dbReference type="Pfam" id="PF00326"/>
    </source>
</evidence>
<organism evidence="7 8">
    <name type="scientific">Bartonella fuyuanensis</name>
    <dbReference type="NCBI Taxonomy" id="1460968"/>
    <lineage>
        <taxon>Bacteria</taxon>
        <taxon>Pseudomonadati</taxon>
        <taxon>Pseudomonadota</taxon>
        <taxon>Alphaproteobacteria</taxon>
        <taxon>Hyphomicrobiales</taxon>
        <taxon>Bartonellaceae</taxon>
        <taxon>Bartonella</taxon>
    </lineage>
</organism>
<dbReference type="Proteomes" id="UP000585970">
    <property type="component" value="Unassembled WGS sequence"/>
</dbReference>
<dbReference type="AlphaFoldDB" id="A0A840DUS0"/>
<feature type="domain" description="Peptidase S9 prolyl oligopeptidase catalytic" evidence="5">
    <location>
        <begin position="477"/>
        <end position="693"/>
    </location>
</feature>
<protein>
    <submittedName>
        <fullName evidence="7">Oligopeptidase B</fullName>
        <ecNumber evidence="7">3.4.21.83</ecNumber>
    </submittedName>
</protein>
<dbReference type="Pfam" id="PF02897">
    <property type="entry name" value="Peptidase_S9_N"/>
    <property type="match status" value="1"/>
</dbReference>
<keyword evidence="8" id="KW-1185">Reference proteome</keyword>
<evidence type="ECO:0000313" key="7">
    <source>
        <dbReference type="EMBL" id="MBB4076710.1"/>
    </source>
</evidence>
<proteinExistence type="inferred from homology"/>
<dbReference type="InterPro" id="IPR023302">
    <property type="entry name" value="Pept_S9A_N"/>
</dbReference>
<accession>A0A840DUS0</accession>
<dbReference type="PRINTS" id="PR00862">
    <property type="entry name" value="PROLIGOPTASE"/>
</dbReference>
<dbReference type="Pfam" id="PF00326">
    <property type="entry name" value="Peptidase_S9"/>
    <property type="match status" value="1"/>
</dbReference>
<keyword evidence="4" id="KW-0720">Serine protease</keyword>
<dbReference type="SUPFAM" id="SSF50993">
    <property type="entry name" value="Peptidase/esterase 'gauge' domain"/>
    <property type="match status" value="1"/>
</dbReference>
<name>A0A840DUS0_9HYPH</name>
<dbReference type="GO" id="GO:0006508">
    <property type="term" value="P:proteolysis"/>
    <property type="evidence" value="ECO:0007669"/>
    <property type="project" value="UniProtKB-KW"/>
</dbReference>
<keyword evidence="2" id="KW-0645">Protease</keyword>
<dbReference type="Gene3D" id="2.130.10.120">
    <property type="entry name" value="Prolyl oligopeptidase, N-terminal domain"/>
    <property type="match status" value="1"/>
</dbReference>
<keyword evidence="3 7" id="KW-0378">Hydrolase</keyword>
<comment type="similarity">
    <text evidence="1">Belongs to the peptidase S9A family.</text>
</comment>
<dbReference type="SUPFAM" id="SSF53474">
    <property type="entry name" value="alpha/beta-Hydrolases"/>
    <property type="match status" value="1"/>
</dbReference>
<evidence type="ECO:0000256" key="2">
    <source>
        <dbReference type="ARBA" id="ARBA00022670"/>
    </source>
</evidence>
<evidence type="ECO:0000313" key="8">
    <source>
        <dbReference type="Proteomes" id="UP000585970"/>
    </source>
</evidence>
<dbReference type="EC" id="3.4.21.83" evidence="7"/>
<dbReference type="GO" id="GO:0004252">
    <property type="term" value="F:serine-type endopeptidase activity"/>
    <property type="evidence" value="ECO:0007669"/>
    <property type="project" value="UniProtKB-EC"/>
</dbReference>
<dbReference type="InterPro" id="IPR051543">
    <property type="entry name" value="Serine_Peptidase_S9A"/>
</dbReference>
<reference evidence="7 8" key="1">
    <citation type="submission" date="2020-08" db="EMBL/GenBank/DDBJ databases">
        <title>Genomic Encyclopedia of Type Strains, Phase IV (KMG-IV): sequencing the most valuable type-strain genomes for metagenomic binning, comparative biology and taxonomic classification.</title>
        <authorList>
            <person name="Goeker M."/>
        </authorList>
    </citation>
    <scope>NUCLEOTIDE SEQUENCE [LARGE SCALE GENOMIC DNA]</scope>
    <source>
        <strain evidence="7 8">DSM 100694</strain>
    </source>
</reference>